<evidence type="ECO:0000313" key="4">
    <source>
        <dbReference type="Proteomes" id="UP000035929"/>
    </source>
</evidence>
<dbReference type="PROSITE" id="PS50943">
    <property type="entry name" value="HTH_CROC1"/>
    <property type="match status" value="1"/>
</dbReference>
<dbReference type="InterPro" id="IPR001387">
    <property type="entry name" value="Cro/C1-type_HTH"/>
</dbReference>
<dbReference type="SUPFAM" id="SSF47413">
    <property type="entry name" value="lambda repressor-like DNA-binding domains"/>
    <property type="match status" value="1"/>
</dbReference>
<comment type="caution">
    <text evidence="3">The sequence shown here is derived from an EMBL/GenBank/DDBJ whole genome shotgun (WGS) entry which is preliminary data.</text>
</comment>
<feature type="domain" description="HTH cro/C1-type" evidence="2">
    <location>
        <begin position="14"/>
        <end position="68"/>
    </location>
</feature>
<dbReference type="PANTHER" id="PTHR46797:SF1">
    <property type="entry name" value="METHYLPHOSPHONATE SYNTHASE"/>
    <property type="match status" value="1"/>
</dbReference>
<dbReference type="GO" id="GO:0003700">
    <property type="term" value="F:DNA-binding transcription factor activity"/>
    <property type="evidence" value="ECO:0007669"/>
    <property type="project" value="TreeGrafter"/>
</dbReference>
<dbReference type="Gene3D" id="1.10.260.40">
    <property type="entry name" value="lambda repressor-like DNA-binding domains"/>
    <property type="match status" value="1"/>
</dbReference>
<evidence type="ECO:0000256" key="1">
    <source>
        <dbReference type="ARBA" id="ARBA00023125"/>
    </source>
</evidence>
<dbReference type="PATRIC" id="fig|270351.6.peg.3608"/>
<sequence>MSNYLRDRAIGDRIRTARKRKGVTLRDVATEMGISVATLQQAETGASTLSVQRLADVASVLGVPACYLTADLPVAEISDDEAEMLRALRALPPEGRAYVHRIAIDAAAGRIAR</sequence>
<organism evidence="3 4">
    <name type="scientific">Methylobacterium aquaticum</name>
    <dbReference type="NCBI Taxonomy" id="270351"/>
    <lineage>
        <taxon>Bacteria</taxon>
        <taxon>Pseudomonadati</taxon>
        <taxon>Pseudomonadota</taxon>
        <taxon>Alphaproteobacteria</taxon>
        <taxon>Hyphomicrobiales</taxon>
        <taxon>Methylobacteriaceae</taxon>
        <taxon>Methylobacterium</taxon>
    </lineage>
</organism>
<protein>
    <recommendedName>
        <fullName evidence="2">HTH cro/C1-type domain-containing protein</fullName>
    </recommendedName>
</protein>
<dbReference type="GO" id="GO:0003677">
    <property type="term" value="F:DNA binding"/>
    <property type="evidence" value="ECO:0007669"/>
    <property type="project" value="UniProtKB-KW"/>
</dbReference>
<dbReference type="Pfam" id="PF01381">
    <property type="entry name" value="HTH_3"/>
    <property type="match status" value="1"/>
</dbReference>
<evidence type="ECO:0000313" key="3">
    <source>
        <dbReference type="EMBL" id="KMO28553.1"/>
    </source>
</evidence>
<keyword evidence="1" id="KW-0238">DNA-binding</keyword>
<gene>
    <name evidence="3" type="ORF">VP06_27140</name>
</gene>
<evidence type="ECO:0000259" key="2">
    <source>
        <dbReference type="PROSITE" id="PS50943"/>
    </source>
</evidence>
<dbReference type="InterPro" id="IPR050807">
    <property type="entry name" value="TransReg_Diox_bact_type"/>
</dbReference>
<accession>A0A0J6S527</accession>
<dbReference type="SMART" id="SM00530">
    <property type="entry name" value="HTH_XRE"/>
    <property type="match status" value="1"/>
</dbReference>
<dbReference type="InterPro" id="IPR010982">
    <property type="entry name" value="Lambda_DNA-bd_dom_sf"/>
</dbReference>
<dbReference type="CDD" id="cd00093">
    <property type="entry name" value="HTH_XRE"/>
    <property type="match status" value="1"/>
</dbReference>
<dbReference type="PANTHER" id="PTHR46797">
    <property type="entry name" value="HTH-TYPE TRANSCRIPTIONAL REGULATOR"/>
    <property type="match status" value="1"/>
</dbReference>
<dbReference type="RefSeq" id="WP_048466909.1">
    <property type="nucleotide sequence ID" value="NZ_LABX01000243.1"/>
</dbReference>
<dbReference type="AlphaFoldDB" id="A0A0J6S527"/>
<dbReference type="EMBL" id="LABX01000243">
    <property type="protein sequence ID" value="KMO28553.1"/>
    <property type="molecule type" value="Genomic_DNA"/>
</dbReference>
<dbReference type="Proteomes" id="UP000035929">
    <property type="component" value="Unassembled WGS sequence"/>
</dbReference>
<reference evidence="3 4" key="1">
    <citation type="submission" date="2015-03" db="EMBL/GenBank/DDBJ databases">
        <title>Genome sequencing of Methylobacterium aquaticum DSM16371 type strain.</title>
        <authorList>
            <person name="Chaudhry V."/>
            <person name="Patil P.B."/>
        </authorList>
    </citation>
    <scope>NUCLEOTIDE SEQUENCE [LARGE SCALE GENOMIC DNA]</scope>
    <source>
        <strain evidence="3 4">DSM 16371</strain>
    </source>
</reference>
<proteinExistence type="predicted"/>
<name>A0A0J6S527_9HYPH</name>
<dbReference type="GO" id="GO:0005829">
    <property type="term" value="C:cytosol"/>
    <property type="evidence" value="ECO:0007669"/>
    <property type="project" value="TreeGrafter"/>
</dbReference>